<gene>
    <name evidence="1" type="ORF">FLJC2902T_11240</name>
</gene>
<proteinExistence type="predicted"/>
<name>V6SR18_9FLAO</name>
<evidence type="ECO:0000313" key="2">
    <source>
        <dbReference type="Proteomes" id="UP000018004"/>
    </source>
</evidence>
<accession>V6SR18</accession>
<dbReference type="PATRIC" id="fig|1341181.4.peg.1114"/>
<dbReference type="AlphaFoldDB" id="V6SR18"/>
<sequence>MQAFYAIRMLPMNAQSCMPGLFFGSDFRSQFDWFGVLKKV</sequence>
<dbReference type="Proteomes" id="UP000018004">
    <property type="component" value="Unassembled WGS sequence"/>
</dbReference>
<reference evidence="1 2" key="1">
    <citation type="submission" date="2013-08" db="EMBL/GenBank/DDBJ databases">
        <title>Flavobacterium limnosediminis JC2902 genome sequencing.</title>
        <authorList>
            <person name="Lee K."/>
            <person name="Yi H."/>
            <person name="Park S."/>
            <person name="Chun J."/>
        </authorList>
    </citation>
    <scope>NUCLEOTIDE SEQUENCE [LARGE SCALE GENOMIC DNA]</scope>
    <source>
        <strain evidence="1 2">JC2902</strain>
    </source>
</reference>
<organism evidence="1 2">
    <name type="scientific">Flavobacterium limnosediminis JC2902</name>
    <dbReference type="NCBI Taxonomy" id="1341181"/>
    <lineage>
        <taxon>Bacteria</taxon>
        <taxon>Pseudomonadati</taxon>
        <taxon>Bacteroidota</taxon>
        <taxon>Flavobacteriia</taxon>
        <taxon>Flavobacteriales</taxon>
        <taxon>Flavobacteriaceae</taxon>
        <taxon>Flavobacterium</taxon>
    </lineage>
</organism>
<keyword evidence="2" id="KW-1185">Reference proteome</keyword>
<comment type="caution">
    <text evidence="1">The sequence shown here is derived from an EMBL/GenBank/DDBJ whole genome shotgun (WGS) entry which is preliminary data.</text>
</comment>
<evidence type="ECO:0000313" key="1">
    <source>
        <dbReference type="EMBL" id="ESU29086.1"/>
    </source>
</evidence>
<dbReference type="EMBL" id="AVGG01000003">
    <property type="protein sequence ID" value="ESU29086.1"/>
    <property type="molecule type" value="Genomic_DNA"/>
</dbReference>
<protein>
    <submittedName>
        <fullName evidence="1">Uncharacterized protein</fullName>
    </submittedName>
</protein>